<comment type="caution">
    <text evidence="2">The sequence shown here is derived from an EMBL/GenBank/DDBJ whole genome shotgun (WGS) entry which is preliminary data.</text>
</comment>
<proteinExistence type="predicted"/>
<keyword evidence="1" id="KW-0812">Transmembrane</keyword>
<name>A0A8S3Y3F0_PARAO</name>
<reference evidence="2" key="1">
    <citation type="submission" date="2021-04" db="EMBL/GenBank/DDBJ databases">
        <authorList>
            <person name="Tunstrom K."/>
        </authorList>
    </citation>
    <scope>NUCLEOTIDE SEQUENCE</scope>
</reference>
<dbReference type="Proteomes" id="UP000691718">
    <property type="component" value="Unassembled WGS sequence"/>
</dbReference>
<keyword evidence="1" id="KW-1133">Transmembrane helix</keyword>
<evidence type="ECO:0000313" key="2">
    <source>
        <dbReference type="EMBL" id="CAG5053176.1"/>
    </source>
</evidence>
<feature type="transmembrane region" description="Helical" evidence="1">
    <location>
        <begin position="52"/>
        <end position="75"/>
    </location>
</feature>
<keyword evidence="1" id="KW-0472">Membrane</keyword>
<sequence length="128" mass="13994">MGLKCLKVKKISLCGSGALSEGFSIVHAAGIKSADSFPLLSHYFKYNLKNYKMAGNMTSSTIWCVCFVAILLSLIEVSQANYKNAPMNGIMFGKRGPSDYDARSKAFTAMCEIATEACQAWFPSQENK</sequence>
<protein>
    <submittedName>
        <fullName evidence="2">(apollo) hypothetical protein</fullName>
    </submittedName>
</protein>
<gene>
    <name evidence="2" type="ORF">PAPOLLO_LOCUS25574</name>
</gene>
<evidence type="ECO:0000256" key="1">
    <source>
        <dbReference type="SAM" id="Phobius"/>
    </source>
</evidence>
<accession>A0A8S3Y3F0</accession>
<evidence type="ECO:0000313" key="3">
    <source>
        <dbReference type="Proteomes" id="UP000691718"/>
    </source>
</evidence>
<organism evidence="2 3">
    <name type="scientific">Parnassius apollo</name>
    <name type="common">Apollo butterfly</name>
    <name type="synonym">Papilio apollo</name>
    <dbReference type="NCBI Taxonomy" id="110799"/>
    <lineage>
        <taxon>Eukaryota</taxon>
        <taxon>Metazoa</taxon>
        <taxon>Ecdysozoa</taxon>
        <taxon>Arthropoda</taxon>
        <taxon>Hexapoda</taxon>
        <taxon>Insecta</taxon>
        <taxon>Pterygota</taxon>
        <taxon>Neoptera</taxon>
        <taxon>Endopterygota</taxon>
        <taxon>Lepidoptera</taxon>
        <taxon>Glossata</taxon>
        <taxon>Ditrysia</taxon>
        <taxon>Papilionoidea</taxon>
        <taxon>Papilionidae</taxon>
        <taxon>Parnassiinae</taxon>
        <taxon>Parnassini</taxon>
        <taxon>Parnassius</taxon>
        <taxon>Parnassius</taxon>
    </lineage>
</organism>
<keyword evidence="3" id="KW-1185">Reference proteome</keyword>
<dbReference type="EMBL" id="CAJQZP010001539">
    <property type="protein sequence ID" value="CAG5053176.1"/>
    <property type="molecule type" value="Genomic_DNA"/>
</dbReference>
<dbReference type="OrthoDB" id="8190180at2759"/>
<dbReference type="AlphaFoldDB" id="A0A8S3Y3F0"/>